<evidence type="ECO:0000259" key="4">
    <source>
        <dbReference type="PROSITE" id="PS50056"/>
    </source>
</evidence>
<evidence type="ECO:0000256" key="2">
    <source>
        <dbReference type="ARBA" id="ARBA00022801"/>
    </source>
</evidence>
<keyword evidence="6" id="KW-1185">Reference proteome</keyword>
<dbReference type="RefSeq" id="WP_342828367.1">
    <property type="nucleotide sequence ID" value="NZ_JBANDC010000003.1"/>
</dbReference>
<dbReference type="Gene3D" id="3.90.190.10">
    <property type="entry name" value="Protein tyrosine phosphatase superfamily"/>
    <property type="match status" value="1"/>
</dbReference>
<reference evidence="5 6" key="1">
    <citation type="submission" date="2024-02" db="EMBL/GenBank/DDBJ databases">
        <title>Draft genome sequence of Collimonas sp. strain H4R21, an effective mineral-weathering bacterial strain isolated from the beech rhizosphere.</title>
        <authorList>
            <person name="Morin E."/>
            <person name="Uroz S."/>
            <person name="Leveau J.H.J."/>
            <person name="Kumar R."/>
            <person name="Rey M.W."/>
            <person name="Pham J."/>
        </authorList>
    </citation>
    <scope>NUCLEOTIDE SEQUENCE [LARGE SCALE GENOMIC DNA]</scope>
    <source>
        <strain evidence="5 6">H4R21</strain>
    </source>
</reference>
<proteinExistence type="inferred from homology"/>
<comment type="similarity">
    <text evidence="1">Belongs to the protein-tyrosine phosphatase family.</text>
</comment>
<dbReference type="PANTHER" id="PTHR31126">
    <property type="entry name" value="TYROSINE-PROTEIN PHOSPHATASE"/>
    <property type="match status" value="1"/>
</dbReference>
<dbReference type="PANTHER" id="PTHR31126:SF72">
    <property type="entry name" value="DUAL SPECIFICITY PROTEIN PHOSPHATASE TPBA"/>
    <property type="match status" value="1"/>
</dbReference>
<organism evidence="5 6">
    <name type="scientific">Collimonas rhizosphaerae</name>
    <dbReference type="NCBI Taxonomy" id="3126357"/>
    <lineage>
        <taxon>Bacteria</taxon>
        <taxon>Pseudomonadati</taxon>
        <taxon>Pseudomonadota</taxon>
        <taxon>Betaproteobacteria</taxon>
        <taxon>Burkholderiales</taxon>
        <taxon>Oxalobacteraceae</taxon>
        <taxon>Collimonas</taxon>
    </lineage>
</organism>
<keyword evidence="3" id="KW-0732">Signal</keyword>
<dbReference type="PROSITE" id="PS00383">
    <property type="entry name" value="TYR_PHOSPHATASE_1"/>
    <property type="match status" value="1"/>
</dbReference>
<dbReference type="Pfam" id="PF22784">
    <property type="entry name" value="PTP-SAK"/>
    <property type="match status" value="1"/>
</dbReference>
<name>A0ABU9PRM7_9BURK</name>
<dbReference type="PROSITE" id="PS50056">
    <property type="entry name" value="TYR_PHOSPHATASE_2"/>
    <property type="match status" value="1"/>
</dbReference>
<accession>A0ABU9PRM7</accession>
<evidence type="ECO:0000256" key="1">
    <source>
        <dbReference type="ARBA" id="ARBA00009580"/>
    </source>
</evidence>
<evidence type="ECO:0000256" key="3">
    <source>
        <dbReference type="SAM" id="SignalP"/>
    </source>
</evidence>
<feature type="chain" id="PRO_5045963388" evidence="3">
    <location>
        <begin position="29"/>
        <end position="198"/>
    </location>
</feature>
<dbReference type="EMBL" id="JBANDC010000003">
    <property type="protein sequence ID" value="MEM4986658.1"/>
    <property type="molecule type" value="Genomic_DNA"/>
</dbReference>
<dbReference type="SUPFAM" id="SSF52799">
    <property type="entry name" value="(Phosphotyrosine protein) phosphatases II"/>
    <property type="match status" value="1"/>
</dbReference>
<dbReference type="InterPro" id="IPR016130">
    <property type="entry name" value="Tyr_Pase_AS"/>
</dbReference>
<dbReference type="InterPro" id="IPR057023">
    <property type="entry name" value="PTP-SAK"/>
</dbReference>
<dbReference type="Proteomes" id="UP001495910">
    <property type="component" value="Unassembled WGS sequence"/>
</dbReference>
<gene>
    <name evidence="5" type="ORF">V8G57_04560</name>
</gene>
<dbReference type="InterPro" id="IPR029021">
    <property type="entry name" value="Prot-tyrosine_phosphatase-like"/>
</dbReference>
<dbReference type="InterPro" id="IPR000387">
    <property type="entry name" value="Tyr_Pase_dom"/>
</dbReference>
<evidence type="ECO:0000313" key="5">
    <source>
        <dbReference type="EMBL" id="MEM4986658.1"/>
    </source>
</evidence>
<feature type="signal peptide" evidence="3">
    <location>
        <begin position="1"/>
        <end position="28"/>
    </location>
</feature>
<keyword evidence="2" id="KW-0378">Hydrolase</keyword>
<sequence>MTRHFFKRLAKFAVLVQLALAFTPYAQAELAHASVRKPEWAQPVDASANLYLIDKNFYRSAALQPKDIKTLNALGIKTVVNLRSFHSDEELLENTGIKTVQVGINTWSISDKNIIAALRAIRAGAQDGPVLLHCWHGADRTGVVTAMYRVVFQGWTRQEALKELTDGGYGYHSLWKNIPKYMNTVDIEKIRIGVESIN</sequence>
<feature type="domain" description="Tyrosine specific protein phosphatases" evidence="4">
    <location>
        <begin position="112"/>
        <end position="164"/>
    </location>
</feature>
<comment type="caution">
    <text evidence="5">The sequence shown here is derived from an EMBL/GenBank/DDBJ whole genome shotgun (WGS) entry which is preliminary data.</text>
</comment>
<evidence type="ECO:0000313" key="6">
    <source>
        <dbReference type="Proteomes" id="UP001495910"/>
    </source>
</evidence>
<protein>
    <submittedName>
        <fullName evidence="5">Tyrosine-protein phosphatase</fullName>
    </submittedName>
</protein>